<proteinExistence type="predicted"/>
<reference evidence="2" key="1">
    <citation type="submission" date="2025-08" db="UniProtKB">
        <authorList>
            <consortium name="RefSeq"/>
        </authorList>
    </citation>
    <scope>IDENTIFICATION</scope>
    <source>
        <tissue evidence="2">Whole larval tissue</tissue>
    </source>
</reference>
<dbReference type="RefSeq" id="XP_050558726.1">
    <property type="nucleotide sequence ID" value="XM_050702769.1"/>
</dbReference>
<dbReference type="GeneID" id="118279903"/>
<evidence type="ECO:0000313" key="2">
    <source>
        <dbReference type="RefSeq" id="XP_050558726.1"/>
    </source>
</evidence>
<keyword evidence="1" id="KW-1185">Reference proteome</keyword>
<dbReference type="OrthoDB" id="7486254at2759"/>
<accession>A0A9R0E5E8</accession>
<sequence>MTKEVTPGTAAVSTRSVAQDWQFPDYTTFDITPKPRYTGTTRPRPKLNLTGTDLDINMILGILANLTYDYEWNLTEEFNRTIIESGAPKCPTPSEPTTTVTTPAAYDFSKSPVVSKCFVCGLTTTEIPRSAHCADAFGGDFLPLAPVDARSRSHIASFRKYCRRMDVHNFVENPREPRSIYGRFTGGCAVRWTDLSGVYTQRTCRAKFRPLLGRHFGSKRLAKLELALINVKNGCIASPMATLLPLSRGISLYARFHACVCTGNWCNLAPPAPAPLLQRALHALYALLSHLLCQQQDLRMGT</sequence>
<protein>
    <submittedName>
        <fullName evidence="2">Uncharacterized protein LOC118279903</fullName>
    </submittedName>
</protein>
<gene>
    <name evidence="2" type="primary">LOC118279903</name>
</gene>
<dbReference type="AlphaFoldDB" id="A0A9R0E5E8"/>
<dbReference type="Proteomes" id="UP000829999">
    <property type="component" value="Chromosome 22"/>
</dbReference>
<organism evidence="1 2">
    <name type="scientific">Spodoptera frugiperda</name>
    <name type="common">Fall armyworm</name>
    <dbReference type="NCBI Taxonomy" id="7108"/>
    <lineage>
        <taxon>Eukaryota</taxon>
        <taxon>Metazoa</taxon>
        <taxon>Ecdysozoa</taxon>
        <taxon>Arthropoda</taxon>
        <taxon>Hexapoda</taxon>
        <taxon>Insecta</taxon>
        <taxon>Pterygota</taxon>
        <taxon>Neoptera</taxon>
        <taxon>Endopterygota</taxon>
        <taxon>Lepidoptera</taxon>
        <taxon>Glossata</taxon>
        <taxon>Ditrysia</taxon>
        <taxon>Noctuoidea</taxon>
        <taxon>Noctuidae</taxon>
        <taxon>Amphipyrinae</taxon>
        <taxon>Spodoptera</taxon>
    </lineage>
</organism>
<name>A0A9R0E5E8_SPOFR</name>
<evidence type="ECO:0000313" key="1">
    <source>
        <dbReference type="Proteomes" id="UP000829999"/>
    </source>
</evidence>